<name>A0A9Q1EDY5_SYNKA</name>
<dbReference type="Gene3D" id="3.40.50.300">
    <property type="entry name" value="P-loop containing nucleotide triphosphate hydrolases"/>
    <property type="match status" value="3"/>
</dbReference>
<dbReference type="Proteomes" id="UP001152622">
    <property type="component" value="Chromosome 19"/>
</dbReference>
<evidence type="ECO:0000313" key="7">
    <source>
        <dbReference type="Proteomes" id="UP001152622"/>
    </source>
</evidence>
<feature type="compositionally biased region" description="Basic residues" evidence="2">
    <location>
        <begin position="189"/>
        <end position="200"/>
    </location>
</feature>
<reference evidence="6" key="1">
    <citation type="journal article" date="2023" name="Science">
        <title>Genome structures resolve the early diversification of teleost fishes.</title>
        <authorList>
            <person name="Parey E."/>
            <person name="Louis A."/>
            <person name="Montfort J."/>
            <person name="Bouchez O."/>
            <person name="Roques C."/>
            <person name="Iampietro C."/>
            <person name="Lluch J."/>
            <person name="Castinel A."/>
            <person name="Donnadieu C."/>
            <person name="Desvignes T."/>
            <person name="Floi Bucao C."/>
            <person name="Jouanno E."/>
            <person name="Wen M."/>
            <person name="Mejri S."/>
            <person name="Dirks R."/>
            <person name="Jansen H."/>
            <person name="Henkel C."/>
            <person name="Chen W.J."/>
            <person name="Zahm M."/>
            <person name="Cabau C."/>
            <person name="Klopp C."/>
            <person name="Thompson A.W."/>
            <person name="Robinson-Rechavi M."/>
            <person name="Braasch I."/>
            <person name="Lecointre G."/>
            <person name="Bobe J."/>
            <person name="Postlethwait J.H."/>
            <person name="Berthelot C."/>
            <person name="Roest Crollius H."/>
            <person name="Guiguen Y."/>
        </authorList>
    </citation>
    <scope>NUCLEOTIDE SEQUENCE</scope>
    <source>
        <strain evidence="6">WJC10195</strain>
    </source>
</reference>
<feature type="region of interest" description="Disordered" evidence="2">
    <location>
        <begin position="990"/>
        <end position="1011"/>
    </location>
</feature>
<dbReference type="InterPro" id="IPR041677">
    <property type="entry name" value="DNA2/NAM7_AAA_11"/>
</dbReference>
<dbReference type="InterPro" id="IPR047187">
    <property type="entry name" value="SF1_C_Upf1"/>
</dbReference>
<dbReference type="InterPro" id="IPR041679">
    <property type="entry name" value="DNA2/NAM7-like_C"/>
</dbReference>
<dbReference type="Pfam" id="PF13086">
    <property type="entry name" value="AAA_11"/>
    <property type="match status" value="2"/>
</dbReference>
<dbReference type="Pfam" id="PF25396">
    <property type="entry name" value="ZNFX1"/>
    <property type="match status" value="1"/>
</dbReference>
<keyword evidence="7" id="KW-1185">Reference proteome</keyword>
<dbReference type="CDD" id="cd06008">
    <property type="entry name" value="NF-X1-zinc-finger"/>
    <property type="match status" value="1"/>
</dbReference>
<feature type="domain" description="DNA2/NAM7 helicase-like C-terminal" evidence="4">
    <location>
        <begin position="1179"/>
        <end position="1362"/>
    </location>
</feature>
<feature type="region of interest" description="Disordered" evidence="2">
    <location>
        <begin position="1"/>
        <end position="215"/>
    </location>
</feature>
<feature type="compositionally biased region" description="Basic and acidic residues" evidence="2">
    <location>
        <begin position="201"/>
        <end position="215"/>
    </location>
</feature>
<evidence type="ECO:0008006" key="8">
    <source>
        <dbReference type="Google" id="ProtNLM"/>
    </source>
</evidence>
<dbReference type="InterPro" id="IPR057373">
    <property type="entry name" value="ZNFX1"/>
</dbReference>
<organism evidence="6 7">
    <name type="scientific">Synaphobranchus kaupii</name>
    <name type="common">Kaup's arrowtooth eel</name>
    <dbReference type="NCBI Taxonomy" id="118154"/>
    <lineage>
        <taxon>Eukaryota</taxon>
        <taxon>Metazoa</taxon>
        <taxon>Chordata</taxon>
        <taxon>Craniata</taxon>
        <taxon>Vertebrata</taxon>
        <taxon>Euteleostomi</taxon>
        <taxon>Actinopterygii</taxon>
        <taxon>Neopterygii</taxon>
        <taxon>Teleostei</taxon>
        <taxon>Anguilliformes</taxon>
        <taxon>Synaphobranchidae</taxon>
        <taxon>Synaphobranchus</taxon>
    </lineage>
</organism>
<dbReference type="GO" id="GO:0031048">
    <property type="term" value="P:regulatory ncRNA-mediated heterochromatin formation"/>
    <property type="evidence" value="ECO:0007669"/>
    <property type="project" value="TreeGrafter"/>
</dbReference>
<feature type="compositionally biased region" description="Low complexity" evidence="2">
    <location>
        <begin position="10"/>
        <end position="25"/>
    </location>
</feature>
<keyword evidence="1" id="KW-0175">Coiled coil</keyword>
<feature type="domain" description="DNA2/NAM7 helicase helicase" evidence="3">
    <location>
        <begin position="687"/>
        <end position="820"/>
    </location>
</feature>
<evidence type="ECO:0000259" key="3">
    <source>
        <dbReference type="Pfam" id="PF13086"/>
    </source>
</evidence>
<feature type="coiled-coil region" evidence="1">
    <location>
        <begin position="1022"/>
        <end position="1050"/>
    </location>
</feature>
<dbReference type="PANTHER" id="PTHR10887">
    <property type="entry name" value="DNA2/NAM7 HELICASE FAMILY"/>
    <property type="match status" value="1"/>
</dbReference>
<proteinExistence type="predicted"/>
<comment type="caution">
    <text evidence="6">The sequence shown here is derived from an EMBL/GenBank/DDBJ whole genome shotgun (WGS) entry which is preliminary data.</text>
</comment>
<accession>A0A9Q1EDY5</accession>
<feature type="domain" description="ZNFX1" evidence="5">
    <location>
        <begin position="477"/>
        <end position="581"/>
    </location>
</feature>
<dbReference type="EMBL" id="JAINUF010000019">
    <property type="protein sequence ID" value="KAJ8336972.1"/>
    <property type="molecule type" value="Genomic_DNA"/>
</dbReference>
<dbReference type="InterPro" id="IPR045055">
    <property type="entry name" value="DNA2/NAM7-like"/>
</dbReference>
<dbReference type="SUPFAM" id="SSF52540">
    <property type="entry name" value="P-loop containing nucleoside triphosphate hydrolases"/>
    <property type="match status" value="1"/>
</dbReference>
<sequence length="2002" mass="225455">MSGSGGQRGGRSTQYQGHGSSSSRGYRGKGEHRGTGATRGRSQNRRGDGRSQSRGREAEAGAIREHTGRAPFQRCPPLSRDLTGPYNPEGGPVQSQERGRPVRAAAANQFVCNDERRAGRNKSQGRTGNFPFLPMRNPSGIPATSGTYHRPLNSTPSRNSTMNEHNSQGGLDQSHRAASQPNLSDLGHHQSHERRPRRGKTAQDSDHKPSHRLDFRSLEKILQMEPSEVVMKLAAPGSGLKEFLDRKDTTENLTHVTLDVLSKACSCRTSRHNLRHLLSVVKDSQFLKGTIPMFVMTLGMTLGTIDQDTREQNIARIKLIIDLHITLMSMFPSSTVIDVSLTMVLLEKELAHLQQEGVVFGEDVYESLRRLQNMATHLQEKKRDGTLRSDNYSFLLGKWDEEGVEDFRLMSVFPTYEDVHATELPFLRPNVVGEKFQDGKTYLDTHFRLLREDFIKPLRDGISQVLHFQGKDLRQGRFDDIRIYFNACIVAPVCTPKGILYRVEFDMKNLKKINWESSKRLLYGALVCLSMDGFKTMIFATVANRDVKELQKGVTTLFFTEESRMKLAEMSPSDVFLMVETMAFFEAYRHVLEGLQEMSAEDLPMQRYIISCEKDISPPGYLLAHQHSYSLRALLNDQQLETHPLLLRSRGRSLPAAALDSKDTSRRQTVKDILNFSDWPSQEQLRLDDSQMKAMQLALTKELAIIQGPPGTGKTFVGLKIVKALLDNADICLSGCPILVVCYTNHALDQFLEGILKFMSKSSISASALVRVGGRSSSEAMKELSLNNLRKRTNFRQNLPGHLRAMFAELKKDGENFENEMERYAAKFQNSAKGVLHENVLERYIFSLHGVTLGETQLGGGGGSHRKNTKSLMLDWLGISMLSRSSRQMGVADERWDQPVSGQGSSCTNSVDDLARLTEVISLVEPLDNEDATSEVSSVAADGDGDVADLLQVTEEAEQMQAERIMEGDDVQKYIHTALERMAATQREDLAYVPKEEKEEEEEEEGKQDEYDEGWQITREMKKNLKNVVKQELKKKDHMLEEDAEQITNLWALPYKQRWHLYRLWLSKYRREIRTTAIFHENEYQRIVDRLDELRRQEDETVLRSASVIGMTTTGAARYRRVLQDIQPRIVVVEEAAEVLEAHIITTLTSACQHLILIGDHQQLRPSATVYELARNFNLEVSLFERLIRMDVPYVRLDYQHRMRPEIAKLLTPHIYDKLENHSSVHLYENIKGVTTNLFFVDHEHLEEHIQEGRSHQNMHEATFVKALCKHLICQGYEPSQITVLTTYNGQLFCLKNIMPKSTFQGVNLCVVDRYQGEENDIVILSLVRSNKEGRVGFLNIPNRVCVALSRAKKALFCIGNMTMLSSVPLWRKINDVLSRNGQVGKALTLRCENHPDTVTEVSGPEDFLKAPLGGCGLPCEYRLDCGHVCTKSCHPTDTDHKLFKCKKPCAKTLCQDGHGCPKKCSEECGECQVLVTKTMPKCGHEQGVACSQSLGSFICRVPCNKTLQCSHLCMRACGESCTRNCPQRVTVPLNCGHEIVMPCSVKQEADNNQEQIKCWKKCDAELDCGHICSGSCFKCAGGSAHLPCASPCDTQLICFHQCQKECNQRCVACTKPCEIQCYHRKCPKLCLEACPPCDAPCGWHCKHHECTRLCHEPCDRPPCMVPCYKKLKCGHSCIGMCGEPCPKKCRVCNADDVSELFFGNEADPEARFVQLADCEHTFEVRGFDSWMASPEENGAIRPKSCPKCRAPIRRSVRYSAILKSAQLDVEAMKKKAAVMLAEHVQSTVKEREKTGIKSPEIPPLLSMLKGADLGRVAVIKEKIILLSQLEEINRNARLNVPMTHMLRINPSMQLCVKKVARAVIGKLSECQTEVKRILCLAEACALAGAYAKAHYPASSACRLTQEHPKLNHEIDKLMDGELRPNKRDLQNVQESLDDIAKEINPATKWKLREDTEGFSTDLSCNFLKLAHWFKCSRGHVYYSESADAGGQSELCTDCLME</sequence>
<dbReference type="CDD" id="cd18808">
    <property type="entry name" value="SF1_C_Upf1"/>
    <property type="match status" value="1"/>
</dbReference>
<feature type="compositionally biased region" description="Basic and acidic residues" evidence="2">
    <location>
        <begin position="45"/>
        <end position="68"/>
    </location>
</feature>
<gene>
    <name evidence="6" type="ORF">SKAU_G00381920</name>
</gene>
<dbReference type="GO" id="GO:0004386">
    <property type="term" value="F:helicase activity"/>
    <property type="evidence" value="ECO:0007669"/>
    <property type="project" value="InterPro"/>
</dbReference>
<evidence type="ECO:0000259" key="4">
    <source>
        <dbReference type="Pfam" id="PF13087"/>
    </source>
</evidence>
<evidence type="ECO:0000259" key="5">
    <source>
        <dbReference type="Pfam" id="PF25396"/>
    </source>
</evidence>
<dbReference type="OrthoDB" id="2423195at2759"/>
<evidence type="ECO:0000313" key="6">
    <source>
        <dbReference type="EMBL" id="KAJ8336972.1"/>
    </source>
</evidence>
<feature type="compositionally biased region" description="Acidic residues" evidence="2">
    <location>
        <begin position="998"/>
        <end position="1011"/>
    </location>
</feature>
<protein>
    <recommendedName>
        <fullName evidence="8">NFX1-type zinc finger-containing protein 1</fullName>
    </recommendedName>
</protein>
<evidence type="ECO:0000256" key="1">
    <source>
        <dbReference type="SAM" id="Coils"/>
    </source>
</evidence>
<dbReference type="GO" id="GO:0031380">
    <property type="term" value="C:nuclear RNA-directed RNA polymerase complex"/>
    <property type="evidence" value="ECO:0007669"/>
    <property type="project" value="TreeGrafter"/>
</dbReference>
<dbReference type="FunFam" id="3.40.50.300:FF:000742">
    <property type="entry name" value="NFX1-type zinc finger-containing protein 1"/>
    <property type="match status" value="1"/>
</dbReference>
<dbReference type="Pfam" id="PF13087">
    <property type="entry name" value="AAA_12"/>
    <property type="match status" value="1"/>
</dbReference>
<dbReference type="PANTHER" id="PTHR10887:SF341">
    <property type="entry name" value="NFX1-TYPE ZINC FINGER-CONTAINING PROTEIN 1"/>
    <property type="match status" value="1"/>
</dbReference>
<dbReference type="CDD" id="cd17936">
    <property type="entry name" value="EEXXEc_NFX1"/>
    <property type="match status" value="1"/>
</dbReference>
<dbReference type="FunFam" id="3.40.50.300:FF:001140">
    <property type="entry name" value="Zinc finger NFX1-type containing 1"/>
    <property type="match status" value="1"/>
</dbReference>
<evidence type="ECO:0000256" key="2">
    <source>
        <dbReference type="SAM" id="MobiDB-lite"/>
    </source>
</evidence>
<feature type="domain" description="DNA2/NAM7 helicase helicase" evidence="3">
    <location>
        <begin position="998"/>
        <end position="1166"/>
    </location>
</feature>
<dbReference type="InterPro" id="IPR027417">
    <property type="entry name" value="P-loop_NTPase"/>
</dbReference>
<feature type="compositionally biased region" description="Polar residues" evidence="2">
    <location>
        <begin position="142"/>
        <end position="183"/>
    </location>
</feature>